<comment type="caution">
    <text evidence="10">The sequence shown here is derived from an EMBL/GenBank/DDBJ whole genome shotgun (WGS) entry which is preliminary data.</text>
</comment>
<evidence type="ECO:0000256" key="8">
    <source>
        <dbReference type="SAM" id="MobiDB-lite"/>
    </source>
</evidence>
<feature type="transmembrane region" description="Helical" evidence="9">
    <location>
        <begin position="387"/>
        <end position="404"/>
    </location>
</feature>
<evidence type="ECO:0000256" key="3">
    <source>
        <dbReference type="ARBA" id="ARBA00022676"/>
    </source>
</evidence>
<feature type="region of interest" description="Disordered" evidence="8">
    <location>
        <begin position="527"/>
        <end position="592"/>
    </location>
</feature>
<feature type="compositionally biased region" description="Polar residues" evidence="8">
    <location>
        <begin position="576"/>
        <end position="592"/>
    </location>
</feature>
<protein>
    <recommendedName>
        <fullName evidence="12">Glycosyltransferase RgtA/B/C/D-like domain-containing protein</fullName>
    </recommendedName>
</protein>
<feature type="compositionally biased region" description="Low complexity" evidence="8">
    <location>
        <begin position="541"/>
        <end position="559"/>
    </location>
</feature>
<feature type="transmembrane region" description="Helical" evidence="9">
    <location>
        <begin position="217"/>
        <end position="241"/>
    </location>
</feature>
<feature type="transmembrane region" description="Helical" evidence="9">
    <location>
        <begin position="178"/>
        <end position="197"/>
    </location>
</feature>
<name>M2ZVG9_STRM1</name>
<evidence type="ECO:0000313" key="10">
    <source>
        <dbReference type="EMBL" id="EME96718.1"/>
    </source>
</evidence>
<sequence>MSRATPYAARPGTTRCGSAGDESSTVTTTSPDTALSRPAPPGASAAGRARWTRVAGWAAPVVAFVLGVWGNTRPSAWTDEIVTIDVARRSWPELLDLLGRVDAVHGLHYTLMYLVGRANGGLNEFTARVPSAMAVATAVAGLVWLGRLLGGPRLGLCAGLLLAVLPTASRYAQEARSFAFVMAVAVLATGALVKALAGRPGQADRPRKRWLAGYALLIALLGWFNVMGLLLVAAHAVTVALRRPGRRVTVRLLGAQAAGVAAVVPLLVLGSAQSSAVGEAAPVTAGTPVNYFTWLLTPGQDTLPTAPRLLLTLTALAALALLAARRHAAPSPALAVGVPWLAVPPLLLMAVSFGHPLFAYRYLLFCLPALALLIATAASVVPPRRRLVLPLLAAVPLAASHVAIRQEDSRQWDTRAVIRTLRIHDAPGDAVLFSGARCGLLATAFKEAFTNRPDLGRAETAAGLGALDNLPADPALLRERLDGTLRVWHITCTHLSSGAREAAARTTEAQERVLSEAGFSPALHHSARGVDITLEQRPGGSPSVRAVGARRAPAPGDGWEPPDPPPGSHRSGARGHTTTLVGISQGNITGMI</sequence>
<accession>M2ZVG9</accession>
<keyword evidence="3" id="KW-0328">Glycosyltransferase</keyword>
<evidence type="ECO:0000256" key="1">
    <source>
        <dbReference type="ARBA" id="ARBA00004651"/>
    </source>
</evidence>
<keyword evidence="5 9" id="KW-0812">Transmembrane</keyword>
<evidence type="ECO:0000256" key="2">
    <source>
        <dbReference type="ARBA" id="ARBA00022475"/>
    </source>
</evidence>
<keyword evidence="2" id="KW-1003">Cell membrane</keyword>
<dbReference type="GO" id="GO:0016763">
    <property type="term" value="F:pentosyltransferase activity"/>
    <property type="evidence" value="ECO:0007669"/>
    <property type="project" value="TreeGrafter"/>
</dbReference>
<reference evidence="10 11" key="1">
    <citation type="journal article" date="2013" name="Genome Announc.">
        <title>Whole-Genome Shotgun Assembly and Analysis of the Genome of Streptomyces mobaraensis DSM 40847, a Strain for Industrial Production of Microbial Transglutaminase.</title>
        <authorList>
            <person name="Yang H."/>
            <person name="He T."/>
            <person name="Wu W."/>
            <person name="Zhu W."/>
            <person name="Lu B."/>
            <person name="Sun W."/>
        </authorList>
    </citation>
    <scope>NUCLEOTIDE SEQUENCE [LARGE SCALE GENOMIC DNA]</scope>
    <source>
        <strain evidence="10 11">DSM 40847</strain>
    </source>
</reference>
<keyword evidence="7 9" id="KW-0472">Membrane</keyword>
<dbReference type="InterPro" id="IPR050297">
    <property type="entry name" value="LipidA_mod_glycosyltrf_83"/>
</dbReference>
<organism evidence="10 11">
    <name type="scientific">Streptomyces mobaraensis (strain ATCC 29032 / DSM 40847 / JCM 4168 / NBRC 13819 / NCIMB 11159 / IPCR 16-22)</name>
    <dbReference type="NCBI Taxonomy" id="1223523"/>
    <lineage>
        <taxon>Bacteria</taxon>
        <taxon>Bacillati</taxon>
        <taxon>Actinomycetota</taxon>
        <taxon>Actinomycetes</taxon>
        <taxon>Kitasatosporales</taxon>
        <taxon>Streptomycetaceae</taxon>
        <taxon>Streptomyces</taxon>
    </lineage>
</organism>
<evidence type="ECO:0000256" key="5">
    <source>
        <dbReference type="ARBA" id="ARBA00022692"/>
    </source>
</evidence>
<dbReference type="GO" id="GO:0005886">
    <property type="term" value="C:plasma membrane"/>
    <property type="evidence" value="ECO:0007669"/>
    <property type="project" value="UniProtKB-SubCell"/>
</dbReference>
<keyword evidence="4" id="KW-0808">Transferase</keyword>
<evidence type="ECO:0000256" key="6">
    <source>
        <dbReference type="ARBA" id="ARBA00022989"/>
    </source>
</evidence>
<feature type="transmembrane region" description="Helical" evidence="9">
    <location>
        <begin position="333"/>
        <end position="353"/>
    </location>
</feature>
<dbReference type="PATRIC" id="fig|1223523.3.peg.6102"/>
<dbReference type="GO" id="GO:0009103">
    <property type="term" value="P:lipopolysaccharide biosynthetic process"/>
    <property type="evidence" value="ECO:0007669"/>
    <property type="project" value="UniProtKB-ARBA"/>
</dbReference>
<dbReference type="Proteomes" id="UP000011740">
    <property type="component" value="Unassembled WGS sequence"/>
</dbReference>
<feature type="transmembrane region" description="Helical" evidence="9">
    <location>
        <begin position="253"/>
        <end position="272"/>
    </location>
</feature>
<feature type="transmembrane region" description="Helical" evidence="9">
    <location>
        <begin position="359"/>
        <end position="380"/>
    </location>
</feature>
<dbReference type="EMBL" id="AORZ01000180">
    <property type="protein sequence ID" value="EME96718.1"/>
    <property type="molecule type" value="Genomic_DNA"/>
</dbReference>
<evidence type="ECO:0000256" key="7">
    <source>
        <dbReference type="ARBA" id="ARBA00023136"/>
    </source>
</evidence>
<evidence type="ECO:0000256" key="9">
    <source>
        <dbReference type="SAM" id="Phobius"/>
    </source>
</evidence>
<dbReference type="PANTHER" id="PTHR33908:SF3">
    <property type="entry name" value="UNDECAPRENYL PHOSPHATE-ALPHA-4-AMINO-4-DEOXY-L-ARABINOSE ARABINOSYL TRANSFERASE"/>
    <property type="match status" value="1"/>
</dbReference>
<dbReference type="STRING" id="1223523.H340_30051"/>
<evidence type="ECO:0000313" key="11">
    <source>
        <dbReference type="Proteomes" id="UP000011740"/>
    </source>
</evidence>
<dbReference type="AlphaFoldDB" id="M2ZVG9"/>
<feature type="transmembrane region" description="Helical" evidence="9">
    <location>
        <begin position="305"/>
        <end position="324"/>
    </location>
</feature>
<keyword evidence="6 9" id="KW-1133">Transmembrane helix</keyword>
<gene>
    <name evidence="10" type="ORF">H340_30051</name>
</gene>
<feature type="transmembrane region" description="Helical" evidence="9">
    <location>
        <begin position="151"/>
        <end position="171"/>
    </location>
</feature>
<dbReference type="PANTHER" id="PTHR33908">
    <property type="entry name" value="MANNOSYLTRANSFERASE YKCB-RELATED"/>
    <property type="match status" value="1"/>
</dbReference>
<feature type="compositionally biased region" description="Polar residues" evidence="8">
    <location>
        <begin position="21"/>
        <end position="33"/>
    </location>
</feature>
<feature type="region of interest" description="Disordered" evidence="8">
    <location>
        <begin position="1"/>
        <end position="44"/>
    </location>
</feature>
<dbReference type="GO" id="GO:0010041">
    <property type="term" value="P:response to iron(III) ion"/>
    <property type="evidence" value="ECO:0007669"/>
    <property type="project" value="TreeGrafter"/>
</dbReference>
<evidence type="ECO:0000256" key="4">
    <source>
        <dbReference type="ARBA" id="ARBA00022679"/>
    </source>
</evidence>
<dbReference type="eggNOG" id="COG5305">
    <property type="taxonomic scope" value="Bacteria"/>
</dbReference>
<comment type="subcellular location">
    <subcellularLocation>
        <location evidence="1">Cell membrane</location>
        <topology evidence="1">Multi-pass membrane protein</topology>
    </subcellularLocation>
</comment>
<proteinExistence type="predicted"/>
<evidence type="ECO:0008006" key="12">
    <source>
        <dbReference type="Google" id="ProtNLM"/>
    </source>
</evidence>